<sequence length="308" mass="35419">MKDSSLILLFACALIALGVANPVLNSIPDLKSLPVSQKLGLLASSILKPSNHHNFTWNSLFEEDNMAFIDHFFVDLRTLLIQTIKVTEEPILPELSWSIAYSWCFVEWCVDEIMSVSSSKTYMAGQKLITSVNSISDTTFINKFHVPNFVWHSPDFLFDVTDKIHNFQLLSRDLKLGIDNLTLITTAEYEFNLDLGVQISNLTIDFNLGYLGVNIKNNTVVYDDGRIEFYDPIETDHTEYLISNWEDINKYSYQETLQFRINCILSGSRNDPERCELDGIFQDHMYYRFNVLQLMETIGLGSLDRYTD</sequence>
<reference evidence="2 3" key="1">
    <citation type="submission" date="2024-08" db="EMBL/GenBank/DDBJ databases">
        <authorList>
            <person name="Cucini C."/>
            <person name="Frati F."/>
        </authorList>
    </citation>
    <scope>NUCLEOTIDE SEQUENCE [LARGE SCALE GENOMIC DNA]</scope>
</reference>
<comment type="caution">
    <text evidence="2">The sequence shown here is derived from an EMBL/GenBank/DDBJ whole genome shotgun (WGS) entry which is preliminary data.</text>
</comment>
<evidence type="ECO:0000256" key="1">
    <source>
        <dbReference type="SAM" id="SignalP"/>
    </source>
</evidence>
<proteinExistence type="predicted"/>
<keyword evidence="1" id="KW-0732">Signal</keyword>
<protein>
    <submittedName>
        <fullName evidence="2">Uncharacterized protein</fullName>
    </submittedName>
</protein>
<feature type="signal peptide" evidence="1">
    <location>
        <begin position="1"/>
        <end position="20"/>
    </location>
</feature>
<feature type="chain" id="PRO_5046105605" evidence="1">
    <location>
        <begin position="21"/>
        <end position="308"/>
    </location>
</feature>
<evidence type="ECO:0000313" key="3">
    <source>
        <dbReference type="Proteomes" id="UP001642540"/>
    </source>
</evidence>
<dbReference type="Proteomes" id="UP001642540">
    <property type="component" value="Unassembled WGS sequence"/>
</dbReference>
<accession>A0ABP1S7T8</accession>
<gene>
    <name evidence="2" type="ORF">ODALV1_LOCUS30812</name>
</gene>
<keyword evidence="3" id="KW-1185">Reference proteome</keyword>
<evidence type="ECO:0000313" key="2">
    <source>
        <dbReference type="EMBL" id="CAL8146424.1"/>
    </source>
</evidence>
<dbReference type="EMBL" id="CAXLJM020000164">
    <property type="protein sequence ID" value="CAL8146424.1"/>
    <property type="molecule type" value="Genomic_DNA"/>
</dbReference>
<name>A0ABP1S7T8_9HEXA</name>
<organism evidence="2 3">
    <name type="scientific">Orchesella dallaii</name>
    <dbReference type="NCBI Taxonomy" id="48710"/>
    <lineage>
        <taxon>Eukaryota</taxon>
        <taxon>Metazoa</taxon>
        <taxon>Ecdysozoa</taxon>
        <taxon>Arthropoda</taxon>
        <taxon>Hexapoda</taxon>
        <taxon>Collembola</taxon>
        <taxon>Entomobryomorpha</taxon>
        <taxon>Entomobryoidea</taxon>
        <taxon>Orchesellidae</taxon>
        <taxon>Orchesellinae</taxon>
        <taxon>Orchesella</taxon>
    </lineage>
</organism>